<dbReference type="InterPro" id="IPR036291">
    <property type="entry name" value="NAD(P)-bd_dom_sf"/>
</dbReference>
<gene>
    <name evidence="8" type="ORF">CUJ83_15205</name>
</gene>
<dbReference type="Gene3D" id="3.30.1490.20">
    <property type="entry name" value="ATP-grasp fold, A domain"/>
    <property type="match status" value="1"/>
</dbReference>
<evidence type="ECO:0000256" key="2">
    <source>
        <dbReference type="ARBA" id="ARBA00012957"/>
    </source>
</evidence>
<keyword evidence="9" id="KW-1185">Reference proteome</keyword>
<dbReference type="Pfam" id="PF13607">
    <property type="entry name" value="Succ_CoA_lig"/>
    <property type="match status" value="1"/>
</dbReference>
<accession>A0AAP2RHH2</accession>
<evidence type="ECO:0000256" key="1">
    <source>
        <dbReference type="ARBA" id="ARBA00001619"/>
    </source>
</evidence>
<dbReference type="InterPro" id="IPR011761">
    <property type="entry name" value="ATP-grasp"/>
</dbReference>
<proteinExistence type="predicted"/>
<dbReference type="Gene3D" id="3.30.470.20">
    <property type="entry name" value="ATP-grasp fold, B domain"/>
    <property type="match status" value="1"/>
</dbReference>
<dbReference type="InterPro" id="IPR032875">
    <property type="entry name" value="Succ_CoA_lig_flav_dom"/>
</dbReference>
<dbReference type="EMBL" id="PGCK01000018">
    <property type="protein sequence ID" value="MCD1296350.1"/>
    <property type="molecule type" value="Genomic_DNA"/>
</dbReference>
<keyword evidence="4 6" id="KW-0547">Nucleotide-binding</keyword>
<dbReference type="FunFam" id="3.30.1490.20:FF:000020">
    <property type="entry name" value="Protein lysine acetyltransferase"/>
    <property type="match status" value="1"/>
</dbReference>
<reference evidence="8 9" key="1">
    <citation type="submission" date="2017-11" db="EMBL/GenBank/DDBJ databases">
        <title>Isolation and Characterization of Family Methanocellaceae Species from Potential Methane Hydrate Area Offshore Southwestern Taiwan.</title>
        <authorList>
            <person name="Zhang W.-L."/>
            <person name="Chen W.-C."/>
            <person name="Lai M.-C."/>
            <person name="Chen S.-C."/>
        </authorList>
    </citation>
    <scope>NUCLEOTIDE SEQUENCE [LARGE SCALE GENOMIC DNA]</scope>
    <source>
        <strain evidence="8 9">CWC-04</strain>
    </source>
</reference>
<dbReference type="InterPro" id="IPR043938">
    <property type="entry name" value="Ligase_CoA_dom"/>
</dbReference>
<dbReference type="Gene3D" id="3.40.50.261">
    <property type="entry name" value="Succinyl-CoA synthetase domains"/>
    <property type="match status" value="2"/>
</dbReference>
<comment type="caution">
    <text evidence="8">The sequence shown here is derived from an EMBL/GenBank/DDBJ whole genome shotgun (WGS) entry which is preliminary data.</text>
</comment>
<dbReference type="GO" id="GO:0046872">
    <property type="term" value="F:metal ion binding"/>
    <property type="evidence" value="ECO:0007669"/>
    <property type="project" value="InterPro"/>
</dbReference>
<dbReference type="InterPro" id="IPR016102">
    <property type="entry name" value="Succinyl-CoA_synth-like"/>
</dbReference>
<dbReference type="AlphaFoldDB" id="A0AAP2RHH2"/>
<dbReference type="SUPFAM" id="SSF52210">
    <property type="entry name" value="Succinyl-CoA synthetase domains"/>
    <property type="match status" value="2"/>
</dbReference>
<evidence type="ECO:0000256" key="6">
    <source>
        <dbReference type="PROSITE-ProRule" id="PRU00409"/>
    </source>
</evidence>
<dbReference type="GO" id="GO:0005524">
    <property type="term" value="F:ATP binding"/>
    <property type="evidence" value="ECO:0007669"/>
    <property type="project" value="UniProtKB-UniRule"/>
</dbReference>
<dbReference type="SUPFAM" id="SSF51735">
    <property type="entry name" value="NAD(P)-binding Rossmann-fold domains"/>
    <property type="match status" value="1"/>
</dbReference>
<name>A0AAP2RHH2_9EURY</name>
<dbReference type="InterPro" id="IPR003781">
    <property type="entry name" value="CoA-bd"/>
</dbReference>
<evidence type="ECO:0000259" key="7">
    <source>
        <dbReference type="PROSITE" id="PS50975"/>
    </source>
</evidence>
<keyword evidence="3" id="KW-0436">Ligase</keyword>
<sequence length="694" mass="75381">MLEKMFYPASVAVIGASTEKGKVGRAVLDNLIDGFGGKIFPINPKAPEIEGIKCYKSVLEVPGDIDLAVIVIPAKFVPQSVKECGEKGIKNLVIISAGFKEVGVEGARLENEVKEIAKNYGIRIVGPNCLGILNTYSKCNASFAKKMPPKGNMSIITQSGALGTAILDWSEMTDVGFANFVSLGNKSDLNEIDFMQAWKEDKETNVILAYLEGITDGQRFINVSRDVTKEKPVIVVKSGRTGAGARAVSSHTGSLAGADAAYDSAFAQCGVIRADTVDQFFDLAGGFSGQPIPKGDRVVIVTNAGGPGILATDACEKYGLKIATLSTETVEKLKTTLPPAANFYNPVDVLGDAPAKLYDFALETVLADEGVDGVIVLATPQSMTDPVGIAEVIARLRKTTDKPILPCFVGGTVMAEGVEELKKYKLYNYEDPDRAAYTLRQMDRFNKIRNRVYEKPRQFDVDKETVRKTIEDSRKAGISVLGLEALPVLEAYGIPTLKYRVVDNAEKAKETAREFGYPVVMKIVSPQIIHKSDVGGVRVGLDSDEALENAYNKMMTDVKAAVPHCRIHGVLIQQMATGGKEVILGMNRDPQFGPLLMFGLGGIYVEVLKDVQFRVAPLTEQDALGMIYGIKTHQMLEGTRGEKPSDIEKLIELLQRLSQLVTDFPEILELDINPVKVYEKGKGCLALDVRMTIQ</sequence>
<evidence type="ECO:0000256" key="5">
    <source>
        <dbReference type="ARBA" id="ARBA00022840"/>
    </source>
</evidence>
<dbReference type="PANTHER" id="PTHR43334">
    <property type="entry name" value="ACETATE--COA LIGASE [ADP-FORMING]"/>
    <property type="match status" value="1"/>
</dbReference>
<evidence type="ECO:0000256" key="4">
    <source>
        <dbReference type="ARBA" id="ARBA00022741"/>
    </source>
</evidence>
<comment type="catalytic activity">
    <reaction evidence="1">
        <text>acetate + ATP + CoA = acetyl-CoA + ADP + phosphate</text>
        <dbReference type="Rhea" id="RHEA:15081"/>
        <dbReference type="ChEBI" id="CHEBI:30089"/>
        <dbReference type="ChEBI" id="CHEBI:30616"/>
        <dbReference type="ChEBI" id="CHEBI:43474"/>
        <dbReference type="ChEBI" id="CHEBI:57287"/>
        <dbReference type="ChEBI" id="CHEBI:57288"/>
        <dbReference type="ChEBI" id="CHEBI:456216"/>
        <dbReference type="EC" id="6.2.1.13"/>
    </reaction>
</comment>
<organism evidence="8 9">
    <name type="scientific">Methanooceanicella nereidis</name>
    <dbReference type="NCBI Taxonomy" id="2052831"/>
    <lineage>
        <taxon>Archaea</taxon>
        <taxon>Methanobacteriati</taxon>
        <taxon>Methanobacteriota</taxon>
        <taxon>Stenosarchaea group</taxon>
        <taxon>Methanomicrobia</taxon>
        <taxon>Methanocellales</taxon>
        <taxon>Methanocellaceae</taxon>
        <taxon>Methanooceanicella</taxon>
    </lineage>
</organism>
<dbReference type="InterPro" id="IPR013815">
    <property type="entry name" value="ATP_grasp_subdomain_1"/>
</dbReference>
<evidence type="ECO:0000313" key="9">
    <source>
        <dbReference type="Proteomes" id="UP001320159"/>
    </source>
</evidence>
<dbReference type="NCBIfam" id="TIGR02717">
    <property type="entry name" value="AcCoA-syn-alpha"/>
    <property type="match status" value="1"/>
</dbReference>
<dbReference type="Gene3D" id="3.40.50.720">
    <property type="entry name" value="NAD(P)-binding Rossmann-like Domain"/>
    <property type="match status" value="1"/>
</dbReference>
<dbReference type="Proteomes" id="UP001320159">
    <property type="component" value="Unassembled WGS sequence"/>
</dbReference>
<dbReference type="PANTHER" id="PTHR43334:SF1">
    <property type="entry name" value="3-HYDROXYPROPIONATE--COA LIGASE [ADP-FORMING]"/>
    <property type="match status" value="1"/>
</dbReference>
<keyword evidence="5 6" id="KW-0067">ATP-binding</keyword>
<dbReference type="InterPro" id="IPR014089">
    <property type="entry name" value="AcCoA-synth-alpha"/>
</dbReference>
<dbReference type="GO" id="GO:0043758">
    <property type="term" value="F:acetate-CoA ligase (ADP-forming) activity"/>
    <property type="evidence" value="ECO:0007669"/>
    <property type="project" value="UniProtKB-EC"/>
</dbReference>
<dbReference type="InterPro" id="IPR051538">
    <property type="entry name" value="Acyl-CoA_Synth/Transferase"/>
</dbReference>
<protein>
    <recommendedName>
        <fullName evidence="2">acetate--CoA ligase (ADP-forming)</fullName>
        <ecNumber evidence="2">6.2.1.13</ecNumber>
    </recommendedName>
</protein>
<dbReference type="Pfam" id="PF19045">
    <property type="entry name" value="Ligase_CoA_2"/>
    <property type="match status" value="1"/>
</dbReference>
<evidence type="ECO:0000256" key="3">
    <source>
        <dbReference type="ARBA" id="ARBA00022598"/>
    </source>
</evidence>
<feature type="domain" description="ATP-grasp" evidence="7">
    <location>
        <begin position="486"/>
        <end position="522"/>
    </location>
</feature>
<dbReference type="Pfam" id="PF13380">
    <property type="entry name" value="CoA_binding_2"/>
    <property type="match status" value="1"/>
</dbReference>
<evidence type="ECO:0000313" key="8">
    <source>
        <dbReference type="EMBL" id="MCD1296350.1"/>
    </source>
</evidence>
<dbReference type="SUPFAM" id="SSF56059">
    <property type="entry name" value="Glutathione synthetase ATP-binding domain-like"/>
    <property type="match status" value="1"/>
</dbReference>
<dbReference type="EC" id="6.2.1.13" evidence="2"/>
<dbReference type="SMART" id="SM00881">
    <property type="entry name" value="CoA_binding"/>
    <property type="match status" value="1"/>
</dbReference>
<dbReference type="Pfam" id="PF13549">
    <property type="entry name" value="ATP-grasp_5"/>
    <property type="match status" value="1"/>
</dbReference>
<dbReference type="PROSITE" id="PS50975">
    <property type="entry name" value="ATP_GRASP"/>
    <property type="match status" value="1"/>
</dbReference>
<dbReference type="RefSeq" id="WP_230743349.1">
    <property type="nucleotide sequence ID" value="NZ_PGCK01000018.1"/>
</dbReference>